<keyword evidence="1" id="KW-0812">Transmembrane</keyword>
<name>A0A1W2H354_9BACT</name>
<feature type="transmembrane region" description="Helical" evidence="1">
    <location>
        <begin position="12"/>
        <end position="32"/>
    </location>
</feature>
<feature type="transmembrane region" description="Helical" evidence="1">
    <location>
        <begin position="175"/>
        <end position="193"/>
    </location>
</feature>
<keyword evidence="1" id="KW-1133">Transmembrane helix</keyword>
<keyword evidence="1" id="KW-0472">Membrane</keyword>
<reference evidence="4" key="1">
    <citation type="submission" date="2017-04" db="EMBL/GenBank/DDBJ databases">
        <authorList>
            <person name="Varghese N."/>
            <person name="Submissions S."/>
        </authorList>
    </citation>
    <scope>NUCLEOTIDE SEQUENCE [LARGE SCALE GENOMIC DNA]</scope>
    <source>
        <strain evidence="4">DSM 16537</strain>
    </source>
</reference>
<organism evidence="3 4">
    <name type="scientific">Aquiflexum balticum DSM 16537</name>
    <dbReference type="NCBI Taxonomy" id="758820"/>
    <lineage>
        <taxon>Bacteria</taxon>
        <taxon>Pseudomonadati</taxon>
        <taxon>Bacteroidota</taxon>
        <taxon>Cytophagia</taxon>
        <taxon>Cytophagales</taxon>
        <taxon>Cyclobacteriaceae</taxon>
        <taxon>Aquiflexum</taxon>
    </lineage>
</organism>
<dbReference type="GO" id="GO:0016787">
    <property type="term" value="F:hydrolase activity"/>
    <property type="evidence" value="ECO:0007669"/>
    <property type="project" value="UniProtKB-KW"/>
</dbReference>
<evidence type="ECO:0000313" key="4">
    <source>
        <dbReference type="Proteomes" id="UP000192333"/>
    </source>
</evidence>
<dbReference type="InterPro" id="IPR050879">
    <property type="entry name" value="Acyltransferase_3"/>
</dbReference>
<evidence type="ECO:0000313" key="3">
    <source>
        <dbReference type="EMBL" id="SMD43299.1"/>
    </source>
</evidence>
<dbReference type="Proteomes" id="UP000192333">
    <property type="component" value="Chromosome I"/>
</dbReference>
<feature type="transmembrane region" description="Helical" evidence="1">
    <location>
        <begin position="52"/>
        <end position="71"/>
    </location>
</feature>
<keyword evidence="3" id="KW-0012">Acyltransferase</keyword>
<evidence type="ECO:0000259" key="2">
    <source>
        <dbReference type="Pfam" id="PF01757"/>
    </source>
</evidence>
<dbReference type="GO" id="GO:0016747">
    <property type="term" value="F:acyltransferase activity, transferring groups other than amino-acyl groups"/>
    <property type="evidence" value="ECO:0007669"/>
    <property type="project" value="InterPro"/>
</dbReference>
<keyword evidence="4" id="KW-1185">Reference proteome</keyword>
<dbReference type="STRING" id="758820.SAMN00777080_1887"/>
<dbReference type="OrthoDB" id="9796461at2"/>
<dbReference type="GO" id="GO:0009103">
    <property type="term" value="P:lipopolysaccharide biosynthetic process"/>
    <property type="evidence" value="ECO:0007669"/>
    <property type="project" value="TreeGrafter"/>
</dbReference>
<keyword evidence="3" id="KW-0378">Hydrolase</keyword>
<feature type="domain" description="Acyltransferase 3" evidence="2">
    <location>
        <begin position="9"/>
        <end position="348"/>
    </location>
</feature>
<feature type="transmembrane region" description="Helical" evidence="1">
    <location>
        <begin position="304"/>
        <end position="326"/>
    </location>
</feature>
<feature type="transmembrane region" description="Helical" evidence="1">
    <location>
        <begin position="233"/>
        <end position="251"/>
    </location>
</feature>
<feature type="transmembrane region" description="Helical" evidence="1">
    <location>
        <begin position="332"/>
        <end position="353"/>
    </location>
</feature>
<feature type="transmembrane region" description="Helical" evidence="1">
    <location>
        <begin position="199"/>
        <end position="221"/>
    </location>
</feature>
<gene>
    <name evidence="3" type="ORF">SAMN00777080_1887</name>
</gene>
<feature type="transmembrane region" description="Helical" evidence="1">
    <location>
        <begin position="92"/>
        <end position="112"/>
    </location>
</feature>
<evidence type="ECO:0000256" key="1">
    <source>
        <dbReference type="SAM" id="Phobius"/>
    </source>
</evidence>
<accession>A0A1W2H354</accession>
<dbReference type="PANTHER" id="PTHR23028">
    <property type="entry name" value="ACETYLTRANSFERASE"/>
    <property type="match status" value="1"/>
</dbReference>
<dbReference type="PANTHER" id="PTHR23028:SF53">
    <property type="entry name" value="ACYL_TRANSF_3 DOMAIN-CONTAINING PROTEIN"/>
    <property type="match status" value="1"/>
</dbReference>
<dbReference type="InterPro" id="IPR002656">
    <property type="entry name" value="Acyl_transf_3_dom"/>
</dbReference>
<sequence>MNQKVFFPNLDGLRFFAFFFVFMYHCYYEVPLQGKDSFIYLGFHKLWENGDLGVNFFFTLSGFLITYLLLSEEKQLGSFNIIRFYWRRTLRIWPLYFTTVLFGFFIFQTLVNSVGGEIEETANVWYYIFFLGNFNSIINGAPVSGTLSVLWSIAIEEQFYLFWPILLLFFKKQRLALFIILLLISLGFRAMYLDQHEVIFYHTFSVMSDLVIGSWLGWWCFKRNLSQMEMPSISRTNNALIYLVGFLLILFRKEFFVTPALLILERVVFALFFGFIIYEQTFFKQSLFKIGSFKNISYWGKFTYGLYCLHIPAMVFTEGFAMIGGIHEAAWWVFYGKTISTFLLSLIFCQLSFRYLENPFLRLKDASPTQILRQRVN</sequence>
<keyword evidence="3" id="KW-0808">Transferase</keyword>
<dbReference type="EMBL" id="LT838813">
    <property type="protein sequence ID" value="SMD43299.1"/>
    <property type="molecule type" value="Genomic_DNA"/>
</dbReference>
<feature type="transmembrane region" description="Helical" evidence="1">
    <location>
        <begin position="263"/>
        <end position="283"/>
    </location>
</feature>
<proteinExistence type="predicted"/>
<protein>
    <submittedName>
        <fullName evidence="3">Peptidoglycan/LPS O-acetylase OafA/YrhL, contains acyltransferase and SGNH-hydrolase domains</fullName>
    </submittedName>
</protein>
<dbReference type="Pfam" id="PF01757">
    <property type="entry name" value="Acyl_transf_3"/>
    <property type="match status" value="1"/>
</dbReference>
<dbReference type="GO" id="GO:0016020">
    <property type="term" value="C:membrane"/>
    <property type="evidence" value="ECO:0007669"/>
    <property type="project" value="TreeGrafter"/>
</dbReference>
<dbReference type="RefSeq" id="WP_084120036.1">
    <property type="nucleotide sequence ID" value="NZ_LT838813.1"/>
</dbReference>
<dbReference type="AlphaFoldDB" id="A0A1W2H354"/>